<dbReference type="EMBL" id="JBHUCP010000007">
    <property type="protein sequence ID" value="MFD1530202.1"/>
    <property type="molecule type" value="Genomic_DNA"/>
</dbReference>
<reference evidence="2" key="1">
    <citation type="journal article" date="2019" name="Int. J. Syst. Evol. Microbiol.">
        <title>The Global Catalogue of Microorganisms (GCM) 10K type strain sequencing project: providing services to taxonomists for standard genome sequencing and annotation.</title>
        <authorList>
            <consortium name="The Broad Institute Genomics Platform"/>
            <consortium name="The Broad Institute Genome Sequencing Center for Infectious Disease"/>
            <person name="Wu L."/>
            <person name="Ma J."/>
        </authorList>
    </citation>
    <scope>NUCLEOTIDE SEQUENCE [LARGE SCALE GENOMIC DNA]</scope>
    <source>
        <strain evidence="2">JCM 12165</strain>
    </source>
</reference>
<dbReference type="Proteomes" id="UP001597145">
    <property type="component" value="Unassembled WGS sequence"/>
</dbReference>
<dbReference type="RefSeq" id="WP_343977002.1">
    <property type="nucleotide sequence ID" value="NZ_BAAAJG010000008.1"/>
</dbReference>
<proteinExistence type="predicted"/>
<evidence type="ECO:0000313" key="1">
    <source>
        <dbReference type="EMBL" id="MFD1530202.1"/>
    </source>
</evidence>
<protein>
    <submittedName>
        <fullName evidence="1">Uncharacterized protein</fullName>
    </submittedName>
</protein>
<accession>A0ABW4FJC9</accession>
<comment type="caution">
    <text evidence="1">The sequence shown here is derived from an EMBL/GenBank/DDBJ whole genome shotgun (WGS) entry which is preliminary data.</text>
</comment>
<gene>
    <name evidence="1" type="ORF">ACFSCY_12185</name>
</gene>
<keyword evidence="2" id="KW-1185">Reference proteome</keyword>
<name>A0ABW4FJC9_9PSEU</name>
<organism evidence="1 2">
    <name type="scientific">Pseudonocardia aurantiaca</name>
    <dbReference type="NCBI Taxonomy" id="75290"/>
    <lineage>
        <taxon>Bacteria</taxon>
        <taxon>Bacillati</taxon>
        <taxon>Actinomycetota</taxon>
        <taxon>Actinomycetes</taxon>
        <taxon>Pseudonocardiales</taxon>
        <taxon>Pseudonocardiaceae</taxon>
        <taxon>Pseudonocardia</taxon>
    </lineage>
</organism>
<evidence type="ECO:0000313" key="2">
    <source>
        <dbReference type="Proteomes" id="UP001597145"/>
    </source>
</evidence>
<sequence>MTPFESLAGALAEWPSLTRSLLMHHPATGGVCPACSTPGGRIVVVAPCSPRALAETAQKIRAQRGGR</sequence>